<keyword evidence="2" id="KW-1185">Reference proteome</keyword>
<dbReference type="RefSeq" id="WP_307297301.1">
    <property type="nucleotide sequence ID" value="NZ_JAUSXV010000001.1"/>
</dbReference>
<dbReference type="Proteomes" id="UP001244427">
    <property type="component" value="Unassembled WGS sequence"/>
</dbReference>
<dbReference type="AlphaFoldDB" id="A0AAW8F0L7"/>
<name>A0AAW8F0L7_9MICO</name>
<dbReference type="Gene3D" id="3.40.50.720">
    <property type="entry name" value="NAD(P)-binding Rossmann-like Domain"/>
    <property type="match status" value="1"/>
</dbReference>
<gene>
    <name evidence="1" type="ORF">QFZ53_002726</name>
</gene>
<evidence type="ECO:0000313" key="1">
    <source>
        <dbReference type="EMBL" id="MDQ0648530.1"/>
    </source>
</evidence>
<reference evidence="1 2" key="1">
    <citation type="submission" date="2023-07" db="EMBL/GenBank/DDBJ databases">
        <title>Comparative genomics of wheat-associated soil bacteria to identify genetic determinants of phenazine resistance.</title>
        <authorList>
            <person name="Mouncey N."/>
        </authorList>
    </citation>
    <scope>NUCLEOTIDE SEQUENCE [LARGE SCALE GENOMIC DNA]</scope>
    <source>
        <strain evidence="1 2">W4I9-1</strain>
    </source>
</reference>
<sequence>MQTSEARHVERVYGSPETLQLVADRAADAVDQLKAGDDAAISNLAVHATSIGFPTPIKQRLGDPFPYLDAIDIVLVTPRASDNRAIERLWTHVWNAVAPFNESEMAAILALCPETLQQDPTSQLDPLSGETLWIHDHLLLERVGLVIALERNGLDPRTTVVFAKADETLYGRRVHRTLEERGYKVIDSEMFGLVLAETSDPTCIIDDGGALIQHVMERERGSGSTRTMIETTSKGMRALRLAKYADEVIDLASSSVKLGLSRAIASSFVRQILTSSQHARVDRTTALVFGFGNLGAHVTEQLTAIGIRCSVIEPNPKRRAEASAAGYLAAERATDVGTETFDWMVGCSGTPSIDQSVLAHLRDGGRLCAVASNDLTPIFRSFGHVMRDTPYGRVFDHDGAVVKVLGDGHALNLFRSEGVPEPDFDRFQSQIVRTLIAAVSSEASHLLRRVI</sequence>
<protein>
    <submittedName>
        <fullName evidence="1">S-adenosylhomocysteine hydrolase</fullName>
    </submittedName>
</protein>
<comment type="caution">
    <text evidence="1">The sequence shown here is derived from an EMBL/GenBank/DDBJ whole genome shotgun (WGS) entry which is preliminary data.</text>
</comment>
<dbReference type="InterPro" id="IPR036291">
    <property type="entry name" value="NAD(P)-bd_dom_sf"/>
</dbReference>
<dbReference type="InterPro" id="IPR042172">
    <property type="entry name" value="Adenosylhomocyst_ase-like_sf"/>
</dbReference>
<proteinExistence type="predicted"/>
<dbReference type="Gene3D" id="3.40.50.1480">
    <property type="entry name" value="Adenosylhomocysteinase-like"/>
    <property type="match status" value="1"/>
</dbReference>
<dbReference type="EMBL" id="JAUSXV010000001">
    <property type="protein sequence ID" value="MDQ0648530.1"/>
    <property type="molecule type" value="Genomic_DNA"/>
</dbReference>
<keyword evidence="1" id="KW-0378">Hydrolase</keyword>
<dbReference type="GO" id="GO:0016787">
    <property type="term" value="F:hydrolase activity"/>
    <property type="evidence" value="ECO:0007669"/>
    <property type="project" value="UniProtKB-KW"/>
</dbReference>
<accession>A0AAW8F0L7</accession>
<evidence type="ECO:0000313" key="2">
    <source>
        <dbReference type="Proteomes" id="UP001244427"/>
    </source>
</evidence>
<organism evidence="1 2">
    <name type="scientific">Microbacterium natoriense</name>
    <dbReference type="NCBI Taxonomy" id="284570"/>
    <lineage>
        <taxon>Bacteria</taxon>
        <taxon>Bacillati</taxon>
        <taxon>Actinomycetota</taxon>
        <taxon>Actinomycetes</taxon>
        <taxon>Micrococcales</taxon>
        <taxon>Microbacteriaceae</taxon>
        <taxon>Microbacterium</taxon>
    </lineage>
</organism>
<dbReference type="SUPFAM" id="SSF51735">
    <property type="entry name" value="NAD(P)-binding Rossmann-fold domains"/>
    <property type="match status" value="1"/>
</dbReference>